<feature type="compositionally biased region" description="Low complexity" evidence="1">
    <location>
        <begin position="821"/>
        <end position="830"/>
    </location>
</feature>
<dbReference type="Proteomes" id="UP001652583">
    <property type="component" value="Chromosome B2"/>
</dbReference>
<proteinExistence type="predicted"/>
<keyword evidence="2" id="KW-1185">Reference proteome</keyword>
<evidence type="ECO:0000313" key="2">
    <source>
        <dbReference type="Proteomes" id="UP001652583"/>
    </source>
</evidence>
<dbReference type="GeneID" id="128315704"/>
<evidence type="ECO:0000256" key="1">
    <source>
        <dbReference type="SAM" id="MobiDB-lite"/>
    </source>
</evidence>
<feature type="region of interest" description="Disordered" evidence="1">
    <location>
        <begin position="888"/>
        <end position="909"/>
    </location>
</feature>
<feature type="compositionally biased region" description="Polar residues" evidence="1">
    <location>
        <begin position="1266"/>
        <end position="1286"/>
    </location>
</feature>
<organism evidence="2 3">
    <name type="scientific">Acinonyx jubatus</name>
    <name type="common">Cheetah</name>
    <dbReference type="NCBI Taxonomy" id="32536"/>
    <lineage>
        <taxon>Eukaryota</taxon>
        <taxon>Metazoa</taxon>
        <taxon>Chordata</taxon>
        <taxon>Craniata</taxon>
        <taxon>Vertebrata</taxon>
        <taxon>Euteleostomi</taxon>
        <taxon>Mammalia</taxon>
        <taxon>Eutheria</taxon>
        <taxon>Laurasiatheria</taxon>
        <taxon>Carnivora</taxon>
        <taxon>Feliformia</taxon>
        <taxon>Felidae</taxon>
        <taxon>Felinae</taxon>
        <taxon>Acinonyx</taxon>
    </lineage>
</organism>
<feature type="region of interest" description="Disordered" evidence="1">
    <location>
        <begin position="1262"/>
        <end position="1328"/>
    </location>
</feature>
<feature type="region of interest" description="Disordered" evidence="1">
    <location>
        <begin position="772"/>
        <end position="863"/>
    </location>
</feature>
<feature type="region of interest" description="Disordered" evidence="1">
    <location>
        <begin position="692"/>
        <end position="713"/>
    </location>
</feature>
<feature type="region of interest" description="Disordered" evidence="1">
    <location>
        <begin position="505"/>
        <end position="535"/>
    </location>
</feature>
<dbReference type="PRINTS" id="PR01217">
    <property type="entry name" value="PRICHEXTENSN"/>
</dbReference>
<feature type="compositionally biased region" description="Low complexity" evidence="1">
    <location>
        <begin position="628"/>
        <end position="639"/>
    </location>
</feature>
<feature type="compositionally biased region" description="Basic and acidic residues" evidence="1">
    <location>
        <begin position="109"/>
        <end position="123"/>
    </location>
</feature>
<feature type="region of interest" description="Disordered" evidence="1">
    <location>
        <begin position="1172"/>
        <end position="1193"/>
    </location>
</feature>
<feature type="region of interest" description="Disordered" evidence="1">
    <location>
        <begin position="553"/>
        <end position="596"/>
    </location>
</feature>
<name>A0ABM3Q5H9_ACIJB</name>
<gene>
    <name evidence="3" type="primary">LOC128315704</name>
</gene>
<feature type="compositionally biased region" description="Basic and acidic residues" evidence="1">
    <location>
        <begin position="1291"/>
        <end position="1307"/>
    </location>
</feature>
<feature type="region of interest" description="Disordered" evidence="1">
    <location>
        <begin position="608"/>
        <end position="676"/>
    </location>
</feature>
<accession>A0ABM3Q5H9</accession>
<feature type="region of interest" description="Disordered" evidence="1">
    <location>
        <begin position="737"/>
        <end position="758"/>
    </location>
</feature>
<protein>
    <submittedName>
        <fullName evidence="3">Proline-rich protein 36-like</fullName>
    </submittedName>
</protein>
<feature type="region of interest" description="Disordered" evidence="1">
    <location>
        <begin position="468"/>
        <end position="493"/>
    </location>
</feature>
<dbReference type="RefSeq" id="XP_053079176.1">
    <property type="nucleotide sequence ID" value="XM_053223201.1"/>
</dbReference>
<feature type="region of interest" description="Disordered" evidence="1">
    <location>
        <begin position="1131"/>
        <end position="1159"/>
    </location>
</feature>
<evidence type="ECO:0000313" key="3">
    <source>
        <dbReference type="RefSeq" id="XP_053079176.1"/>
    </source>
</evidence>
<feature type="region of interest" description="Disordered" evidence="1">
    <location>
        <begin position="1341"/>
        <end position="1364"/>
    </location>
</feature>
<sequence length="1490" mass="156578">MRVSNIKVVFSASHQSSLDPRVTSSVVSPGISFSIRAVRVLTVVPASGDVHSQQLHQSLRQIVVRVLPDRSSVLSRVSGSREPCSAHSSLGLAQGHSLRARWSSSPAEDAGRGHSLHLREARARVRLTSKSAQAGDTGPRGRGSQRASGNCGEPLADPPRCWEEKPSVQAPRQVDGGLPGAPGGIWTRVSTSGERRPCRRGVAAVQAEKACTVFKASLPPTTATPTGAPLSLCVEQGEHGCRVLGPRARLAFWRRPPRAPGDAPQHLALSAEGTVFEGKQQGHGAPAALRQPRRVCSVAHAGWDPGPGVKLRPGKSNFPPTLDPLLRLLRPPAPHLRASERYPCLCHAMLCHAPVGGVGGPSWGGLQVTATETPTCHGRVEQLACGPARPARTPEVSPADCWPYPHPRSVPCSLPALLRPQKHPLQPDCPARTPTASPAACPPCRTPTASPAVCPPCPDPRSVPCSLTALPGPQKHPLQPDRPARTPTLSPAACPPCRDHHTVPCSLPALPGPQKRPLQTARPARTPEASPAACPPCPDPRSIPCSLTALPGPPQRPLQPARPAGTITRLPALPGPQKHPLQPDRPARTPTLSPAACPPCRDHHTVPCSLPALPGPQKHPLQPDRPARTPTASPAACPPCRDHHTVPCSLPALPGPQKHPLQPDRPARTPTASPAACPPCRDHHTVPCSLPALPGPQKHPLQPDRPARTPTLSPAACPPCRDHHTVPCSLPALPGPQKRPLQTAGHTRTPAASPAACPPCPDPRSIPCSLPALPGPQKRPLQTAGHTRTPAASPAACPPCPDPRSIPCSLTALPAPPQRPLQPARAARTPEALPTLPGPPQRPLQPAHHAEPPHRPLQPARPAGTITRSPAACPPCRDHHTVPCSLPALPGPQKHPLQPDRPARTPTLSPAACPPCPDPHSVPCSLPTMPNPHTVPCSLPALPGPSHGPLQPARPAGTITPSPAACPPCPDPRSIPCSLTALPGPPHRPLQPARPAGTITRSPAAFLLCPDPEASPADCWPYPHPRSVPCSLPTMPNPHTIPCSLPTMPNPHTVPCSLPTMPNPHTVPCRRRAAQRRRPLAAAFRGQETPAERADLPEALESFLPTAALLRGCGSVTLRGPAPTVRVKLPAREGRHAGSGAQLAGSEPGEALQEESPPDGAVVQGCVAALGRFPPRRPWDTGPGEEGPRPPPAALSFQPLAVAERPAFLHLLRAPGAADRGLGGGLVPTRLRAVGAGRVTRGGPSVSSLDTWAGQGAGRLRVPRSSLGQQPGSRSGLQKMTVSEGTAASRSEARRSRQDSGVEHLHSISDPWPSMDPGASVPLRARAPPGPRELVVRVLSGKPIALSPSPRQADRRRNRSAQESRLAAGLIDTGTGAKPVNRGERSLSGQGPSYPWASWYLGHRSLWLLLEQTRGLRTAQFPLEGPGDSVRPPTFGKGPWPFPVGKAQPFLRRLASTLPALSRDHVLYGLLMSQSQTAGPSKMKSPPRDP</sequence>
<feature type="region of interest" description="Disordered" evidence="1">
    <location>
        <begin position="95"/>
        <end position="192"/>
    </location>
</feature>
<reference evidence="3" key="1">
    <citation type="submission" date="2025-08" db="UniProtKB">
        <authorList>
            <consortium name="RefSeq"/>
        </authorList>
    </citation>
    <scope>IDENTIFICATION</scope>
    <source>
        <tissue evidence="3">Blood</tissue>
    </source>
</reference>